<dbReference type="PROSITE" id="PS50109">
    <property type="entry name" value="HIS_KIN"/>
    <property type="match status" value="1"/>
</dbReference>
<feature type="domain" description="Histidine kinase" evidence="10">
    <location>
        <begin position="159"/>
        <end position="361"/>
    </location>
</feature>
<dbReference type="GO" id="GO:0046983">
    <property type="term" value="F:protein dimerization activity"/>
    <property type="evidence" value="ECO:0007669"/>
    <property type="project" value="InterPro"/>
</dbReference>
<dbReference type="Pfam" id="PF02518">
    <property type="entry name" value="HATPase_c"/>
    <property type="match status" value="1"/>
</dbReference>
<dbReference type="Gene3D" id="3.30.565.10">
    <property type="entry name" value="Histidine kinase-like ATPase, C-terminal domain"/>
    <property type="match status" value="1"/>
</dbReference>
<dbReference type="KEGG" id="salf:SMD44_04068"/>
<dbReference type="GO" id="GO:0005886">
    <property type="term" value="C:plasma membrane"/>
    <property type="evidence" value="ECO:0007669"/>
    <property type="project" value="UniProtKB-SubCell"/>
</dbReference>
<keyword evidence="6" id="KW-1133">Transmembrane helix</keyword>
<keyword evidence="5" id="KW-0418">Kinase</keyword>
<dbReference type="InterPro" id="IPR050482">
    <property type="entry name" value="Sensor_HK_TwoCompSys"/>
</dbReference>
<evidence type="ECO:0000259" key="10">
    <source>
        <dbReference type="PROSITE" id="PS50109"/>
    </source>
</evidence>
<dbReference type="EMBL" id="CP021748">
    <property type="protein sequence ID" value="ARX84623.1"/>
    <property type="molecule type" value="Genomic_DNA"/>
</dbReference>
<dbReference type="Proteomes" id="UP000195880">
    <property type="component" value="Chromosome"/>
</dbReference>
<reference evidence="11 12" key="1">
    <citation type="submission" date="2017-05" db="EMBL/GenBank/DDBJ databases">
        <title>Streptomyces alboflavus Genome sequencing and assembly.</title>
        <authorList>
            <person name="Wang Y."/>
            <person name="Du B."/>
            <person name="Ding Y."/>
            <person name="Liu H."/>
            <person name="Hou Q."/>
            <person name="Liu K."/>
            <person name="Wang C."/>
            <person name="Yao L."/>
        </authorList>
    </citation>
    <scope>NUCLEOTIDE SEQUENCE [LARGE SCALE GENOMIC DNA]</scope>
    <source>
        <strain evidence="11 12">MDJK44</strain>
    </source>
</reference>
<keyword evidence="4" id="KW-0812">Transmembrane</keyword>
<evidence type="ECO:0000313" key="11">
    <source>
        <dbReference type="EMBL" id="ARX84623.1"/>
    </source>
</evidence>
<dbReference type="InterPro" id="IPR003594">
    <property type="entry name" value="HATPase_dom"/>
</dbReference>
<evidence type="ECO:0000256" key="8">
    <source>
        <dbReference type="ARBA" id="ARBA00023136"/>
    </source>
</evidence>
<protein>
    <recommendedName>
        <fullName evidence="10">Histidine kinase domain-containing protein</fullName>
    </recommendedName>
</protein>
<dbReference type="PANTHER" id="PTHR24421:SF37">
    <property type="entry name" value="SENSOR HISTIDINE KINASE NARS"/>
    <property type="match status" value="1"/>
</dbReference>
<keyword evidence="3" id="KW-0808">Transferase</keyword>
<evidence type="ECO:0000256" key="2">
    <source>
        <dbReference type="ARBA" id="ARBA00022475"/>
    </source>
</evidence>
<gene>
    <name evidence="11" type="ORF">SMD44_04068</name>
</gene>
<sequence length="384" mass="41039">MGTVRRAAPQLGERRPAPAVPDVLDRYRDALRSAGSPLGARPELWQDAAEQAAVILADHEARADGTDQARAGDRAEVSAALGARWAAAGVGLADCLGATEYLADAALARSSARRRAAAGPDAADALHRVISRHNRATARGYEERLRADARSRDADCCGRLARDVHDHLGSSLALALRQFELYRVRTRATTAHATDGERHLRALHDALGQAADLTRGLVSGLRTVQTAADTGLGQSLRDCAAQLDPAPDGPAVRVRVTVEGDEARLPPGHRRELFLILREFLRNSFTHADPSTVAIGLRVRPAGVEVHAVDDGRGFSYGAVREHGGGLTAVRERASRLGGRCVLLSTPGDGTRLLLWVPLPGSRRPQEEERRSAYGEAAWIPSAS</sequence>
<evidence type="ECO:0000256" key="5">
    <source>
        <dbReference type="ARBA" id="ARBA00022777"/>
    </source>
</evidence>
<evidence type="ECO:0000256" key="9">
    <source>
        <dbReference type="SAM" id="MobiDB-lite"/>
    </source>
</evidence>
<dbReference type="PANTHER" id="PTHR24421">
    <property type="entry name" value="NITRATE/NITRITE SENSOR PROTEIN NARX-RELATED"/>
    <property type="match status" value="1"/>
</dbReference>
<evidence type="ECO:0000256" key="4">
    <source>
        <dbReference type="ARBA" id="ARBA00022692"/>
    </source>
</evidence>
<accession>A0A1Z1WDU1</accession>
<dbReference type="InterPro" id="IPR011712">
    <property type="entry name" value="Sig_transdc_His_kin_sub3_dim/P"/>
</dbReference>
<dbReference type="SMART" id="SM00387">
    <property type="entry name" value="HATPase_c"/>
    <property type="match status" value="1"/>
</dbReference>
<keyword evidence="12" id="KW-1185">Reference proteome</keyword>
<organism evidence="11 12">
    <name type="scientific">Streptomyces alboflavus</name>
    <dbReference type="NCBI Taxonomy" id="67267"/>
    <lineage>
        <taxon>Bacteria</taxon>
        <taxon>Bacillati</taxon>
        <taxon>Actinomycetota</taxon>
        <taxon>Actinomycetes</taxon>
        <taxon>Kitasatosporales</taxon>
        <taxon>Streptomycetaceae</taxon>
        <taxon>Streptomyces</taxon>
    </lineage>
</organism>
<evidence type="ECO:0000256" key="1">
    <source>
        <dbReference type="ARBA" id="ARBA00004651"/>
    </source>
</evidence>
<keyword evidence="7" id="KW-0902">Two-component regulatory system</keyword>
<feature type="region of interest" description="Disordered" evidence="9">
    <location>
        <begin position="365"/>
        <end position="384"/>
    </location>
</feature>
<evidence type="ECO:0000313" key="12">
    <source>
        <dbReference type="Proteomes" id="UP000195880"/>
    </source>
</evidence>
<dbReference type="GO" id="GO:0000155">
    <property type="term" value="F:phosphorelay sensor kinase activity"/>
    <property type="evidence" value="ECO:0007669"/>
    <property type="project" value="InterPro"/>
</dbReference>
<keyword evidence="8" id="KW-0472">Membrane</keyword>
<evidence type="ECO:0000256" key="7">
    <source>
        <dbReference type="ARBA" id="ARBA00023012"/>
    </source>
</evidence>
<name>A0A1Z1WDU1_9ACTN</name>
<comment type="subcellular location">
    <subcellularLocation>
        <location evidence="1">Cell membrane</location>
        <topology evidence="1">Multi-pass membrane protein</topology>
    </subcellularLocation>
</comment>
<evidence type="ECO:0000256" key="3">
    <source>
        <dbReference type="ARBA" id="ARBA00022679"/>
    </source>
</evidence>
<proteinExistence type="predicted"/>
<evidence type="ECO:0000256" key="6">
    <source>
        <dbReference type="ARBA" id="ARBA00022989"/>
    </source>
</evidence>
<dbReference type="InterPro" id="IPR005467">
    <property type="entry name" value="His_kinase_dom"/>
</dbReference>
<dbReference type="CDD" id="cd16917">
    <property type="entry name" value="HATPase_UhpB-NarQ-NarX-like"/>
    <property type="match status" value="1"/>
</dbReference>
<dbReference type="AlphaFoldDB" id="A0A1Z1WDU1"/>
<dbReference type="SUPFAM" id="SSF55874">
    <property type="entry name" value="ATPase domain of HSP90 chaperone/DNA topoisomerase II/histidine kinase"/>
    <property type="match status" value="1"/>
</dbReference>
<keyword evidence="2" id="KW-1003">Cell membrane</keyword>
<dbReference type="InterPro" id="IPR036890">
    <property type="entry name" value="HATPase_C_sf"/>
</dbReference>
<dbReference type="Pfam" id="PF07730">
    <property type="entry name" value="HisKA_3"/>
    <property type="match status" value="1"/>
</dbReference>